<dbReference type="Gene3D" id="3.40.50.1820">
    <property type="entry name" value="alpha/beta hydrolase"/>
    <property type="match status" value="1"/>
</dbReference>
<evidence type="ECO:0000256" key="1">
    <source>
        <dbReference type="ARBA" id="ARBA00022729"/>
    </source>
</evidence>
<keyword evidence="4" id="KW-1185">Reference proteome</keyword>
<keyword evidence="1 2" id="KW-0732">Signal</keyword>
<organism evidence="3 4">
    <name type="scientific">Prevotella illustrans</name>
    <dbReference type="NCBI Taxonomy" id="2800387"/>
    <lineage>
        <taxon>Bacteria</taxon>
        <taxon>Pseudomonadati</taxon>
        <taxon>Bacteroidota</taxon>
        <taxon>Bacteroidia</taxon>
        <taxon>Bacteroidales</taxon>
        <taxon>Prevotellaceae</taxon>
        <taxon>Prevotella</taxon>
    </lineage>
</organism>
<dbReference type="EMBL" id="JAERMS010000036">
    <property type="protein sequence ID" value="MBO1364073.1"/>
    <property type="molecule type" value="Genomic_DNA"/>
</dbReference>
<reference evidence="3 4" key="1">
    <citation type="submission" date="2021-01" db="EMBL/GenBank/DDBJ databases">
        <title>Prevotella A2931 sp. nov.</title>
        <authorList>
            <person name="Buhl M."/>
            <person name="Oberhettinger P."/>
        </authorList>
    </citation>
    <scope>NUCLEOTIDE SEQUENCE [LARGE SCALE GENOMIC DNA]</scope>
    <source>
        <strain evidence="3 4">A2931</strain>
    </source>
</reference>
<dbReference type="SUPFAM" id="SSF53474">
    <property type="entry name" value="alpha/beta-Hydrolases"/>
    <property type="match status" value="2"/>
</dbReference>
<keyword evidence="3" id="KW-0378">Hydrolase</keyword>
<dbReference type="PANTHER" id="PTHR43037:SF1">
    <property type="entry name" value="BLL1128 PROTEIN"/>
    <property type="match status" value="1"/>
</dbReference>
<evidence type="ECO:0000313" key="3">
    <source>
        <dbReference type="EMBL" id="MBO1364073.1"/>
    </source>
</evidence>
<gene>
    <name evidence="3" type="ORF">JHU38_09875</name>
</gene>
<name>A0ABS3M7A9_9BACT</name>
<feature type="signal peptide" evidence="2">
    <location>
        <begin position="1"/>
        <end position="20"/>
    </location>
</feature>
<dbReference type="Proteomes" id="UP000664265">
    <property type="component" value="Unassembled WGS sequence"/>
</dbReference>
<comment type="caution">
    <text evidence="3">The sequence shown here is derived from an EMBL/GenBank/DDBJ whole genome shotgun (WGS) entry which is preliminary data.</text>
</comment>
<protein>
    <submittedName>
        <fullName evidence="3">Alpha/beta hydrolase</fullName>
    </submittedName>
</protein>
<accession>A0ABS3M7A9</accession>
<evidence type="ECO:0000256" key="2">
    <source>
        <dbReference type="SAM" id="SignalP"/>
    </source>
</evidence>
<sequence>MKKYIISLLCLVCSATGLKAANHLTAQATQDSLASIVKVWKAAKKKQYQKAWDQRVITIDSLKMPFWTTFYGEQPADGYNLYISLHGGGTVPSEVNDRQFDNQKYLYKPANSLYFVPRAPYDAWNMWCKPKLDKFYESIIQMCMGQANINPDRVYLMGYSAGGDGVWRMAPRMADFWAAASMMAGHPGDVSLVNLRNTPFMIWCGAEDAAYDRNKLDKQRGEQMDSLQKADSEGYIHETHIVEDKGHWMDRVDTAAVSWMARYTRNPYPRKIVWRQEDVRRPSFYWITVSKKELLPGKTVRLEVHDNVIDISQCEYRRLTFGLNDELVNLDRKVIVRFKGKTVFKGKLRRSAQTLRKTLYERNDPRYAFPAELTVNLMD</sequence>
<dbReference type="GO" id="GO:0016787">
    <property type="term" value="F:hydrolase activity"/>
    <property type="evidence" value="ECO:0007669"/>
    <property type="project" value="UniProtKB-KW"/>
</dbReference>
<dbReference type="RefSeq" id="WP_107582003.1">
    <property type="nucleotide sequence ID" value="NZ_JAERMS010000036.1"/>
</dbReference>
<dbReference type="PANTHER" id="PTHR43037">
    <property type="entry name" value="UNNAMED PRODUCT-RELATED"/>
    <property type="match status" value="1"/>
</dbReference>
<dbReference type="InterPro" id="IPR029058">
    <property type="entry name" value="AB_hydrolase_fold"/>
</dbReference>
<proteinExistence type="predicted"/>
<feature type="chain" id="PRO_5047368385" evidence="2">
    <location>
        <begin position="21"/>
        <end position="379"/>
    </location>
</feature>
<evidence type="ECO:0000313" key="4">
    <source>
        <dbReference type="Proteomes" id="UP000664265"/>
    </source>
</evidence>
<dbReference type="InterPro" id="IPR050955">
    <property type="entry name" value="Plant_Biomass_Hydrol_Est"/>
</dbReference>